<dbReference type="OrthoDB" id="514978at2759"/>
<dbReference type="Gene3D" id="3.80.10.10">
    <property type="entry name" value="Ribonuclease Inhibitor"/>
    <property type="match status" value="2"/>
</dbReference>
<dbReference type="Pfam" id="PF00106">
    <property type="entry name" value="adh_short"/>
    <property type="match status" value="1"/>
</dbReference>
<dbReference type="PRINTS" id="PR00081">
    <property type="entry name" value="GDHRDH"/>
</dbReference>
<feature type="transmembrane region" description="Helical" evidence="12">
    <location>
        <begin position="961"/>
        <end position="985"/>
    </location>
</feature>
<keyword evidence="7 12" id="KW-1133">Transmembrane helix</keyword>
<evidence type="ECO:0000256" key="10">
    <source>
        <dbReference type="ARBA" id="ARBA00023180"/>
    </source>
</evidence>
<organism evidence="13 14">
    <name type="scientific">Chlorella sorokiniana</name>
    <name type="common">Freshwater green alga</name>
    <dbReference type="NCBI Taxonomy" id="3076"/>
    <lineage>
        <taxon>Eukaryota</taxon>
        <taxon>Viridiplantae</taxon>
        <taxon>Chlorophyta</taxon>
        <taxon>core chlorophytes</taxon>
        <taxon>Trebouxiophyceae</taxon>
        <taxon>Chlorellales</taxon>
        <taxon>Chlorellaceae</taxon>
        <taxon>Chlorella clade</taxon>
        <taxon>Chlorella</taxon>
    </lineage>
</organism>
<keyword evidence="6" id="KW-0677">Repeat</keyword>
<feature type="compositionally biased region" description="Low complexity" evidence="11">
    <location>
        <begin position="934"/>
        <end position="953"/>
    </location>
</feature>
<keyword evidence="5" id="KW-0732">Signal</keyword>
<dbReference type="STRING" id="3076.A0A2P6TBG2"/>
<evidence type="ECO:0000256" key="3">
    <source>
        <dbReference type="ARBA" id="ARBA00022614"/>
    </source>
</evidence>
<keyword evidence="4 12" id="KW-0812">Transmembrane</keyword>
<evidence type="ECO:0000313" key="13">
    <source>
        <dbReference type="EMBL" id="PRW05889.1"/>
    </source>
</evidence>
<dbReference type="Gene3D" id="3.40.50.720">
    <property type="entry name" value="NAD(P)-binding Rossmann-like Domain"/>
    <property type="match status" value="1"/>
</dbReference>
<dbReference type="GO" id="GO:0016020">
    <property type="term" value="C:membrane"/>
    <property type="evidence" value="ECO:0007669"/>
    <property type="project" value="UniProtKB-SubCell"/>
</dbReference>
<evidence type="ECO:0000256" key="7">
    <source>
        <dbReference type="ARBA" id="ARBA00022989"/>
    </source>
</evidence>
<feature type="region of interest" description="Disordered" evidence="11">
    <location>
        <begin position="1069"/>
        <end position="1093"/>
    </location>
</feature>
<gene>
    <name evidence="13" type="ORF">C2E21_9405</name>
</gene>
<evidence type="ECO:0000313" key="14">
    <source>
        <dbReference type="Proteomes" id="UP000239899"/>
    </source>
</evidence>
<comment type="subcellular location">
    <subcellularLocation>
        <location evidence="2">Cytoplasm</location>
        <location evidence="2">Cytoskeleton</location>
        <location evidence="2">Cilium axoneme</location>
    </subcellularLocation>
    <subcellularLocation>
        <location evidence="1">Membrane</location>
        <topology evidence="1">Single-pass membrane protein</topology>
    </subcellularLocation>
</comment>
<evidence type="ECO:0000256" key="6">
    <source>
        <dbReference type="ARBA" id="ARBA00022737"/>
    </source>
</evidence>
<evidence type="ECO:0000256" key="12">
    <source>
        <dbReference type="SAM" id="Phobius"/>
    </source>
</evidence>
<keyword evidence="3" id="KW-0433">Leucine-rich repeat</keyword>
<dbReference type="SUPFAM" id="SSF51735">
    <property type="entry name" value="NAD(P)-binding Rossmann-fold domains"/>
    <property type="match status" value="1"/>
</dbReference>
<keyword evidence="14" id="KW-1185">Reference proteome</keyword>
<dbReference type="CDD" id="cd05325">
    <property type="entry name" value="carb_red_sniffer_like_SDR_c"/>
    <property type="match status" value="1"/>
</dbReference>
<dbReference type="InterPro" id="IPR032675">
    <property type="entry name" value="LRR_dom_sf"/>
</dbReference>
<proteinExistence type="predicted"/>
<reference evidence="13 14" key="1">
    <citation type="journal article" date="2018" name="Plant J.">
        <title>Genome sequences of Chlorella sorokiniana UTEX 1602 and Micractinium conductrix SAG 241.80: implications to maltose excretion by a green alga.</title>
        <authorList>
            <person name="Arriola M.B."/>
            <person name="Velmurugan N."/>
            <person name="Zhang Y."/>
            <person name="Plunkett M.H."/>
            <person name="Hondzo H."/>
            <person name="Barney B.M."/>
        </authorList>
    </citation>
    <scope>NUCLEOTIDE SEQUENCE [LARGE SCALE GENOMIC DNA]</scope>
    <source>
        <strain evidence="14">UTEX 1602</strain>
    </source>
</reference>
<dbReference type="EMBL" id="LHPG02000027">
    <property type="protein sequence ID" value="PRW05889.1"/>
    <property type="molecule type" value="Genomic_DNA"/>
</dbReference>
<sequence length="1093" mass="111254">MSEGALAGPPAAVVSGANRGLGLELCRQLRQRSWRVFALCRSSSAELNALSTPPAGATNQHQAAGESGGSLTVVTGIDVASDSCVALLQAALAGVPVGLLIANAGILGVDSLAELDTAAIRSQFEVNALGPLRVVHALRPNLLPGSSKLALISSKMGSIAATREGGKAGSAGYRMSKAAANMAGQLLALELAPLGIPVVLIHPGAVTTDMYHEYWRRVGEGSRAPSGHGPISVQEAAAGVLQRVDEITPDSSGRFVQAATGEALPCGGTLRAAWAAVAAVLLAAAGAPLAAAAPGPRALSCPPSVIEGVTACSASGSVVAEANVTYEFTVADSVRGPFDVVVVLRATSGDADLGGADLLVSTPDGSEHASNHGSGADVVFLPRNQVQPGRYLITVVGASDQSHYRLSVEQHEKRRALAAVDREALQAVLEGPCCTRPGSCSSLRGGLDGFESLGRDLCNTGQNLCDVEGRLVHLALTNEYLSCPFPANLGKLERLEQLDLTMNDLTGSLDKEVVDVVTRLPALQSLMLPHNKLGGSLSCELLTSGKLAALDVTANQVQGTIPACLVEAPTMQELYLSNNRLTGSLPAPPPGSPLMIISAHSMRLTGSIPDVSQLAQLQALQLHNNGLTGGLPPMPEAMRNLNVEYNRISGTIPDQWGGLEGWEVIRLRHNKLTGTLPPGLARQEELELLLVDHNQLTGVLPTYWDAPQLARLDLQHNNLSGPLPESLGALPALTVLQASNNVLSGTGSLVAFSQAAASTSRLQILTLNKNQLDGPVPQELRSLPLWGGGFVLLDGVSIPATLELSDNSLSGPFPSWIPEALIDSSVVVNLQGNRLTCPTSVLVSQSLPDYRFEGLDCVAADGSLQPVAPLVMVQPEGGSSELPQVPPPTGDSGSSAPPSTPAADERSGESGASETGGSGSEAETGGQEQGGGTSEASTSGGSSAAPAEGSDSSGSGGGGKLPGWAIALIVVGSVAVAAVGVGLLAGPRLYSKWQDWRAGRYETYEDGSDAPSSADRAYAAKRAAVAEMAELGTLGSAKSKAAPGSSAPSAGAWGAAGAAVAGAGAAGQPGAAAAAATDDDPFQIGTTVHPDVV</sequence>
<evidence type="ECO:0000256" key="2">
    <source>
        <dbReference type="ARBA" id="ARBA00004430"/>
    </source>
</evidence>
<dbReference type="InterPro" id="IPR002347">
    <property type="entry name" value="SDR_fam"/>
</dbReference>
<dbReference type="GO" id="GO:0005930">
    <property type="term" value="C:axoneme"/>
    <property type="evidence" value="ECO:0007669"/>
    <property type="project" value="UniProtKB-SubCell"/>
</dbReference>
<evidence type="ECO:0000256" key="8">
    <source>
        <dbReference type="ARBA" id="ARBA00023136"/>
    </source>
</evidence>
<keyword evidence="10" id="KW-0325">Glycoprotein</keyword>
<evidence type="ECO:0000256" key="1">
    <source>
        <dbReference type="ARBA" id="ARBA00004167"/>
    </source>
</evidence>
<dbReference type="InterPro" id="IPR036291">
    <property type="entry name" value="NAD(P)-bd_dom_sf"/>
</dbReference>
<name>A0A2P6TBG2_CHLSO</name>
<dbReference type="PANTHER" id="PTHR27000:SF642">
    <property type="entry name" value="INACTIVE LEUCINE-RICH REPEAT RECEPTOR KINASE XIAO-RELATED"/>
    <property type="match status" value="1"/>
</dbReference>
<feature type="region of interest" description="Disordered" evidence="11">
    <location>
        <begin position="874"/>
        <end position="957"/>
    </location>
</feature>
<protein>
    <submittedName>
        <fullName evidence="13">Short-chain dehydrogenase isoform B</fullName>
    </submittedName>
</protein>
<dbReference type="SUPFAM" id="SSF52047">
    <property type="entry name" value="RNI-like"/>
    <property type="match status" value="1"/>
</dbReference>
<dbReference type="Proteomes" id="UP000239899">
    <property type="component" value="Unassembled WGS sequence"/>
</dbReference>
<dbReference type="Pfam" id="PF00560">
    <property type="entry name" value="LRR_1"/>
    <property type="match status" value="2"/>
</dbReference>
<accession>A0A2P6TBG2</accession>
<evidence type="ECO:0000256" key="11">
    <source>
        <dbReference type="SAM" id="MobiDB-lite"/>
    </source>
</evidence>
<dbReference type="InterPro" id="IPR001611">
    <property type="entry name" value="Leu-rich_rpt"/>
</dbReference>
<comment type="caution">
    <text evidence="13">The sequence shown here is derived from an EMBL/GenBank/DDBJ whole genome shotgun (WGS) entry which is preliminary data.</text>
</comment>
<evidence type="ECO:0000256" key="9">
    <source>
        <dbReference type="ARBA" id="ARBA00023170"/>
    </source>
</evidence>
<evidence type="ECO:0000256" key="4">
    <source>
        <dbReference type="ARBA" id="ARBA00022692"/>
    </source>
</evidence>
<dbReference type="AlphaFoldDB" id="A0A2P6TBG2"/>
<keyword evidence="9" id="KW-0675">Receptor</keyword>
<evidence type="ECO:0000256" key="5">
    <source>
        <dbReference type="ARBA" id="ARBA00022729"/>
    </source>
</evidence>
<keyword evidence="8 12" id="KW-0472">Membrane</keyword>
<dbReference type="PANTHER" id="PTHR27000">
    <property type="entry name" value="LEUCINE-RICH REPEAT RECEPTOR-LIKE PROTEIN KINASE FAMILY PROTEIN-RELATED"/>
    <property type="match status" value="1"/>
</dbReference>